<dbReference type="InterPro" id="IPR029016">
    <property type="entry name" value="GAF-like_dom_sf"/>
</dbReference>
<dbReference type="PANTHER" id="PTHR30136">
    <property type="entry name" value="HELIX-TURN-HELIX TRANSCRIPTIONAL REGULATOR, ICLR FAMILY"/>
    <property type="match status" value="1"/>
</dbReference>
<keyword evidence="2" id="KW-0238">DNA-binding</keyword>
<gene>
    <name evidence="6" type="ORF">ACFQND_18905</name>
</gene>
<dbReference type="Pfam" id="PF09339">
    <property type="entry name" value="HTH_IclR"/>
    <property type="match status" value="1"/>
</dbReference>
<dbReference type="Pfam" id="PF01614">
    <property type="entry name" value="IclR_C"/>
    <property type="match status" value="1"/>
</dbReference>
<sequence>MNNTLVKGLQLLEELADREEAVGVSELAVQLGMGKSNVHRTLQALVELGYVINEDGRGSYRASLKMWELGARMIARLDVRQAALPAMHWLLEETRETVHLSVLDGEQVMYVDKLDSPEPVRAYSEIGGRAPAYCVATGKVLLAWRERPQPSLHPVNSKREAFTPATITDAAEMTQELARIRTQGYAVNRGEWRASVWGVAAPITDGTGRVVAAIGVSGPATRIKPAGIRLLAKAVTEAARRIANTLAGHDAAVSGAE</sequence>
<feature type="domain" description="IclR-ED" evidence="5">
    <location>
        <begin position="65"/>
        <end position="248"/>
    </location>
</feature>
<proteinExistence type="predicted"/>
<evidence type="ECO:0000256" key="2">
    <source>
        <dbReference type="ARBA" id="ARBA00023125"/>
    </source>
</evidence>
<dbReference type="PROSITE" id="PS51077">
    <property type="entry name" value="HTH_ICLR"/>
    <property type="match status" value="1"/>
</dbReference>
<evidence type="ECO:0000313" key="6">
    <source>
        <dbReference type="EMBL" id="MFC6283300.1"/>
    </source>
</evidence>
<comment type="caution">
    <text evidence="6">The sequence shown here is derived from an EMBL/GenBank/DDBJ whole genome shotgun (WGS) entry which is preliminary data.</text>
</comment>
<protein>
    <submittedName>
        <fullName evidence="6">IclR family transcriptional regulator</fullName>
    </submittedName>
</protein>
<dbReference type="InterPro" id="IPR014757">
    <property type="entry name" value="Tscrpt_reg_IclR_C"/>
</dbReference>
<accession>A0ABW1U1D9</accession>
<evidence type="ECO:0000256" key="1">
    <source>
        <dbReference type="ARBA" id="ARBA00023015"/>
    </source>
</evidence>
<dbReference type="EMBL" id="JBHSRS010000082">
    <property type="protein sequence ID" value="MFC6283300.1"/>
    <property type="molecule type" value="Genomic_DNA"/>
</dbReference>
<dbReference type="SUPFAM" id="SSF46785">
    <property type="entry name" value="Winged helix' DNA-binding domain"/>
    <property type="match status" value="1"/>
</dbReference>
<dbReference type="PANTHER" id="PTHR30136:SF24">
    <property type="entry name" value="HTH-TYPE TRANSCRIPTIONAL REPRESSOR ALLR"/>
    <property type="match status" value="1"/>
</dbReference>
<name>A0ABW1U1D9_9BURK</name>
<dbReference type="RefSeq" id="WP_371437036.1">
    <property type="nucleotide sequence ID" value="NZ_JBHSRS010000082.1"/>
</dbReference>
<reference evidence="7" key="1">
    <citation type="journal article" date="2019" name="Int. J. Syst. Evol. Microbiol.">
        <title>The Global Catalogue of Microorganisms (GCM) 10K type strain sequencing project: providing services to taxonomists for standard genome sequencing and annotation.</title>
        <authorList>
            <consortium name="The Broad Institute Genomics Platform"/>
            <consortium name="The Broad Institute Genome Sequencing Center for Infectious Disease"/>
            <person name="Wu L."/>
            <person name="Ma J."/>
        </authorList>
    </citation>
    <scope>NUCLEOTIDE SEQUENCE [LARGE SCALE GENOMIC DNA]</scope>
    <source>
        <strain evidence="7">CCUG 39402</strain>
    </source>
</reference>
<keyword evidence="1" id="KW-0805">Transcription regulation</keyword>
<dbReference type="SMART" id="SM00346">
    <property type="entry name" value="HTH_ICLR"/>
    <property type="match status" value="1"/>
</dbReference>
<dbReference type="InterPro" id="IPR005471">
    <property type="entry name" value="Tscrpt_reg_IclR_N"/>
</dbReference>
<dbReference type="Gene3D" id="3.30.450.40">
    <property type="match status" value="1"/>
</dbReference>
<evidence type="ECO:0000259" key="5">
    <source>
        <dbReference type="PROSITE" id="PS51078"/>
    </source>
</evidence>
<keyword evidence="3" id="KW-0804">Transcription</keyword>
<dbReference type="InterPro" id="IPR036390">
    <property type="entry name" value="WH_DNA-bd_sf"/>
</dbReference>
<evidence type="ECO:0000259" key="4">
    <source>
        <dbReference type="PROSITE" id="PS51077"/>
    </source>
</evidence>
<dbReference type="InterPro" id="IPR050707">
    <property type="entry name" value="HTH_MetabolicPath_Reg"/>
</dbReference>
<evidence type="ECO:0000313" key="7">
    <source>
        <dbReference type="Proteomes" id="UP001596270"/>
    </source>
</evidence>
<keyword evidence="7" id="KW-1185">Reference proteome</keyword>
<dbReference type="Gene3D" id="1.10.10.10">
    <property type="entry name" value="Winged helix-like DNA-binding domain superfamily/Winged helix DNA-binding domain"/>
    <property type="match status" value="1"/>
</dbReference>
<organism evidence="6 7">
    <name type="scientific">Polaromonas aquatica</name>
    <dbReference type="NCBI Taxonomy" id="332657"/>
    <lineage>
        <taxon>Bacteria</taxon>
        <taxon>Pseudomonadati</taxon>
        <taxon>Pseudomonadota</taxon>
        <taxon>Betaproteobacteria</taxon>
        <taxon>Burkholderiales</taxon>
        <taxon>Comamonadaceae</taxon>
        <taxon>Polaromonas</taxon>
    </lineage>
</organism>
<dbReference type="PROSITE" id="PS51078">
    <property type="entry name" value="ICLR_ED"/>
    <property type="match status" value="1"/>
</dbReference>
<evidence type="ECO:0000256" key="3">
    <source>
        <dbReference type="ARBA" id="ARBA00023163"/>
    </source>
</evidence>
<dbReference type="InterPro" id="IPR036388">
    <property type="entry name" value="WH-like_DNA-bd_sf"/>
</dbReference>
<dbReference type="Proteomes" id="UP001596270">
    <property type="component" value="Unassembled WGS sequence"/>
</dbReference>
<feature type="domain" description="HTH iclR-type" evidence="4">
    <location>
        <begin position="2"/>
        <end position="64"/>
    </location>
</feature>
<dbReference type="SUPFAM" id="SSF55781">
    <property type="entry name" value="GAF domain-like"/>
    <property type="match status" value="1"/>
</dbReference>